<sequence length="266" mass="29964">MHILNYLSRGYAQGSKPQDAAPPSTGRHQAVLLSRMSGMKEQQFTEEKPLLPEQRGVDSDMRNRLWTRSEARRVFGEPSPEVTSLQRSNHVDKGEEASGGPPRPAPSSQAPPPSRPADRWHVIARHWLRQTRRRASGVLPNHQNNQNHQNHQNNQNHQNHQNHQNPASTLTLTHTRRGLKGESMKEKSFSSSNNIMGRLWEQAGGRLAFLSFFLFGLFLRLRPPCDGKIAKGELKSQRYTESLRSGQGCSEKSPLHGVPLESITVN</sequence>
<organism evidence="2 3">
    <name type="scientific">Liparis tanakae</name>
    <name type="common">Tanaka's snailfish</name>
    <dbReference type="NCBI Taxonomy" id="230148"/>
    <lineage>
        <taxon>Eukaryota</taxon>
        <taxon>Metazoa</taxon>
        <taxon>Chordata</taxon>
        <taxon>Craniata</taxon>
        <taxon>Vertebrata</taxon>
        <taxon>Euteleostomi</taxon>
        <taxon>Actinopterygii</taxon>
        <taxon>Neopterygii</taxon>
        <taxon>Teleostei</taxon>
        <taxon>Neoteleostei</taxon>
        <taxon>Acanthomorphata</taxon>
        <taxon>Eupercaria</taxon>
        <taxon>Perciformes</taxon>
        <taxon>Cottioidei</taxon>
        <taxon>Cottales</taxon>
        <taxon>Liparidae</taxon>
        <taxon>Liparis</taxon>
    </lineage>
</organism>
<comment type="caution">
    <text evidence="2">The sequence shown here is derived from an EMBL/GenBank/DDBJ whole genome shotgun (WGS) entry which is preliminary data.</text>
</comment>
<reference evidence="2 3" key="1">
    <citation type="submission" date="2019-03" db="EMBL/GenBank/DDBJ databases">
        <title>First draft genome of Liparis tanakae, snailfish: a comprehensive survey of snailfish specific genes.</title>
        <authorList>
            <person name="Kim W."/>
            <person name="Song I."/>
            <person name="Jeong J.-H."/>
            <person name="Kim D."/>
            <person name="Kim S."/>
            <person name="Ryu S."/>
            <person name="Song J.Y."/>
            <person name="Lee S.K."/>
        </authorList>
    </citation>
    <scope>NUCLEOTIDE SEQUENCE [LARGE SCALE GENOMIC DNA]</scope>
    <source>
        <tissue evidence="2">Muscle</tissue>
    </source>
</reference>
<feature type="compositionally biased region" description="Pro residues" evidence="1">
    <location>
        <begin position="101"/>
        <end position="115"/>
    </location>
</feature>
<feature type="region of interest" description="Disordered" evidence="1">
    <location>
        <begin position="7"/>
        <end position="117"/>
    </location>
</feature>
<evidence type="ECO:0000256" key="1">
    <source>
        <dbReference type="SAM" id="MobiDB-lite"/>
    </source>
</evidence>
<gene>
    <name evidence="2" type="ORF">EYF80_035678</name>
</gene>
<keyword evidence="3" id="KW-1185">Reference proteome</keyword>
<feature type="compositionally biased region" description="Low complexity" evidence="1">
    <location>
        <begin position="141"/>
        <end position="165"/>
    </location>
</feature>
<feature type="compositionally biased region" description="Basic and acidic residues" evidence="1">
    <location>
        <begin position="43"/>
        <end position="75"/>
    </location>
</feature>
<dbReference type="Proteomes" id="UP000314294">
    <property type="component" value="Unassembled WGS sequence"/>
</dbReference>
<dbReference type="OrthoDB" id="10580812at2759"/>
<evidence type="ECO:0000313" key="2">
    <source>
        <dbReference type="EMBL" id="TNN54119.1"/>
    </source>
</evidence>
<protein>
    <submittedName>
        <fullName evidence="2">Uncharacterized protein</fullName>
    </submittedName>
</protein>
<proteinExistence type="predicted"/>
<name>A0A4Z2GLA1_9TELE</name>
<dbReference type="AlphaFoldDB" id="A0A4Z2GLA1"/>
<accession>A0A4Z2GLA1</accession>
<dbReference type="EMBL" id="SRLO01000495">
    <property type="protein sequence ID" value="TNN54119.1"/>
    <property type="molecule type" value="Genomic_DNA"/>
</dbReference>
<feature type="region of interest" description="Disordered" evidence="1">
    <location>
        <begin position="138"/>
        <end position="166"/>
    </location>
</feature>
<evidence type="ECO:0000313" key="3">
    <source>
        <dbReference type="Proteomes" id="UP000314294"/>
    </source>
</evidence>